<dbReference type="EMBL" id="QGDD01000011">
    <property type="protein sequence ID" value="PWN01147.1"/>
    <property type="molecule type" value="Genomic_DNA"/>
</dbReference>
<evidence type="ECO:0000313" key="6">
    <source>
        <dbReference type="EMBL" id="PWN01147.1"/>
    </source>
</evidence>
<reference evidence="6 7" key="1">
    <citation type="submission" date="2018-05" db="EMBL/GenBank/DDBJ databases">
        <title>Nocardioides silvaticus genome.</title>
        <authorList>
            <person name="Li C."/>
            <person name="Wang G."/>
        </authorList>
    </citation>
    <scope>NUCLEOTIDE SEQUENCE [LARGE SCALE GENOMIC DNA]</scope>
    <source>
        <strain evidence="6 7">CCTCC AB 2018079</strain>
    </source>
</reference>
<accession>A0A316TA86</accession>
<evidence type="ECO:0000256" key="2">
    <source>
        <dbReference type="ARBA" id="ARBA00022692"/>
    </source>
</evidence>
<evidence type="ECO:0000256" key="3">
    <source>
        <dbReference type="ARBA" id="ARBA00022989"/>
    </source>
</evidence>
<evidence type="ECO:0000256" key="1">
    <source>
        <dbReference type="ARBA" id="ARBA00004127"/>
    </source>
</evidence>
<comment type="caution">
    <text evidence="6">The sequence shown here is derived from an EMBL/GenBank/DDBJ whole genome shotgun (WGS) entry which is preliminary data.</text>
</comment>
<dbReference type="AlphaFoldDB" id="A0A316TA86"/>
<dbReference type="RefSeq" id="WP_109697121.1">
    <property type="nucleotide sequence ID" value="NZ_QGDD01000011.1"/>
</dbReference>
<comment type="subcellular location">
    <subcellularLocation>
        <location evidence="1">Endomembrane system</location>
        <topology evidence="1">Multi-pass membrane protein</topology>
    </subcellularLocation>
</comment>
<feature type="transmembrane region" description="Helical" evidence="5">
    <location>
        <begin position="190"/>
        <end position="216"/>
    </location>
</feature>
<proteinExistence type="predicted"/>
<protein>
    <recommendedName>
        <fullName evidence="8">VIT family protein</fullName>
    </recommendedName>
</protein>
<organism evidence="6 7">
    <name type="scientific">Nocardioides silvaticus</name>
    <dbReference type="NCBI Taxonomy" id="2201891"/>
    <lineage>
        <taxon>Bacteria</taxon>
        <taxon>Bacillati</taxon>
        <taxon>Actinomycetota</taxon>
        <taxon>Actinomycetes</taxon>
        <taxon>Propionibacteriales</taxon>
        <taxon>Nocardioidaceae</taxon>
        <taxon>Nocardioides</taxon>
    </lineage>
</organism>
<dbReference type="Pfam" id="PF01988">
    <property type="entry name" value="VIT1"/>
    <property type="match status" value="1"/>
</dbReference>
<dbReference type="GO" id="GO:0012505">
    <property type="term" value="C:endomembrane system"/>
    <property type="evidence" value="ECO:0007669"/>
    <property type="project" value="UniProtKB-SubCell"/>
</dbReference>
<dbReference type="InterPro" id="IPR008217">
    <property type="entry name" value="Ccc1_fam"/>
</dbReference>
<gene>
    <name evidence="6" type="ORF">DJ010_20090</name>
</gene>
<dbReference type="OrthoDB" id="9789677at2"/>
<keyword evidence="7" id="KW-1185">Reference proteome</keyword>
<feature type="transmembrane region" description="Helical" evidence="5">
    <location>
        <begin position="222"/>
        <end position="243"/>
    </location>
</feature>
<feature type="transmembrane region" description="Helical" evidence="5">
    <location>
        <begin position="161"/>
        <end position="183"/>
    </location>
</feature>
<dbReference type="PANTHER" id="PTHR31851">
    <property type="entry name" value="FE(2+)/MN(2+) TRANSPORTER PCL1"/>
    <property type="match status" value="1"/>
</dbReference>
<name>A0A316TA86_9ACTN</name>
<keyword evidence="3 5" id="KW-1133">Transmembrane helix</keyword>
<keyword evidence="2 5" id="KW-0812">Transmembrane</keyword>
<keyword evidence="4 5" id="KW-0472">Membrane</keyword>
<dbReference type="GO" id="GO:0005384">
    <property type="term" value="F:manganese ion transmembrane transporter activity"/>
    <property type="evidence" value="ECO:0007669"/>
    <property type="project" value="InterPro"/>
</dbReference>
<dbReference type="GO" id="GO:0030026">
    <property type="term" value="P:intracellular manganese ion homeostasis"/>
    <property type="evidence" value="ECO:0007669"/>
    <property type="project" value="InterPro"/>
</dbReference>
<evidence type="ECO:0000256" key="5">
    <source>
        <dbReference type="SAM" id="Phobius"/>
    </source>
</evidence>
<evidence type="ECO:0000313" key="7">
    <source>
        <dbReference type="Proteomes" id="UP000245507"/>
    </source>
</evidence>
<dbReference type="Proteomes" id="UP000245507">
    <property type="component" value="Unassembled WGS sequence"/>
</dbReference>
<evidence type="ECO:0000256" key="4">
    <source>
        <dbReference type="ARBA" id="ARBA00023136"/>
    </source>
</evidence>
<evidence type="ECO:0008006" key="8">
    <source>
        <dbReference type="Google" id="ProtNLM"/>
    </source>
</evidence>
<sequence length="244" mass="24349">MTPADGPETEPIGADEVGHVHTDISGGWLRAATFGAMDGLVTNVSLVAGVGATGASSTVVVTAGLAGLVAGAFSMALGEYASVSTQNEAIDKEVAVEAKEIAENPRAEVAELAGMFVGMGMTERTAATAAGEVHRDPRRAVRLHVAQELGLDPEEKASPGAAAISSFLMFAIGALVPLLPYLAGSDSLPAGLAAGAVGLLLAGAVASAFTATTWWWGALRQLGYGALAAACTYGAGTLLGISVL</sequence>